<dbReference type="PANTHER" id="PTHR48079:SF6">
    <property type="entry name" value="NAD(P)-BINDING DOMAIN-CONTAINING PROTEIN-RELATED"/>
    <property type="match status" value="1"/>
</dbReference>
<reference evidence="2 3" key="1">
    <citation type="submission" date="2020-01" db="EMBL/GenBank/DDBJ databases">
        <title>Aspergillus terreus IFO 6365 whole genome shotgun sequence.</title>
        <authorList>
            <person name="Kanamasa S."/>
            <person name="Takahashi H."/>
        </authorList>
    </citation>
    <scope>NUCLEOTIDE SEQUENCE [LARGE SCALE GENOMIC DNA]</scope>
    <source>
        <strain evidence="2 3">IFO 6365</strain>
    </source>
</reference>
<feature type="domain" description="NAD-dependent epimerase/dehydratase" evidence="1">
    <location>
        <begin position="9"/>
        <end position="96"/>
    </location>
</feature>
<dbReference type="EMBL" id="BLJY01000009">
    <property type="protein sequence ID" value="GFF18768.1"/>
    <property type="molecule type" value="Genomic_DNA"/>
</dbReference>
<evidence type="ECO:0000259" key="1">
    <source>
        <dbReference type="Pfam" id="PF01370"/>
    </source>
</evidence>
<dbReference type="PANTHER" id="PTHR48079">
    <property type="entry name" value="PROTEIN YEEZ"/>
    <property type="match status" value="1"/>
</dbReference>
<evidence type="ECO:0000313" key="3">
    <source>
        <dbReference type="Proteomes" id="UP000452235"/>
    </source>
</evidence>
<keyword evidence="2" id="KW-0413">Isomerase</keyword>
<name>A0A5M3ZBK0_ASPTE</name>
<dbReference type="AlphaFoldDB" id="A0A5M3ZBK0"/>
<proteinExistence type="predicted"/>
<dbReference type="InterPro" id="IPR036291">
    <property type="entry name" value="NAD(P)-bd_dom_sf"/>
</dbReference>
<dbReference type="Proteomes" id="UP000452235">
    <property type="component" value="Unassembled WGS sequence"/>
</dbReference>
<accession>A0A5M3ZBK0</accession>
<dbReference type="GO" id="GO:0005737">
    <property type="term" value="C:cytoplasm"/>
    <property type="evidence" value="ECO:0007669"/>
    <property type="project" value="TreeGrafter"/>
</dbReference>
<dbReference type="Pfam" id="PF01370">
    <property type="entry name" value="Epimerase"/>
    <property type="match status" value="1"/>
</dbReference>
<dbReference type="InterPro" id="IPR051783">
    <property type="entry name" value="NAD(P)-dependent_oxidoreduct"/>
</dbReference>
<evidence type="ECO:0000313" key="2">
    <source>
        <dbReference type="EMBL" id="GFF18768.1"/>
    </source>
</evidence>
<dbReference type="VEuPathDB" id="FungiDB:ATEG_07532"/>
<dbReference type="GO" id="GO:0004029">
    <property type="term" value="F:aldehyde dehydrogenase (NAD+) activity"/>
    <property type="evidence" value="ECO:0007669"/>
    <property type="project" value="TreeGrafter"/>
</dbReference>
<protein>
    <submittedName>
        <fullName evidence="2">3-beta hydroxysteroid dehydrogenase/isomerase family protein</fullName>
    </submittedName>
</protein>
<dbReference type="Gene3D" id="3.40.50.720">
    <property type="entry name" value="NAD(P)-binding Rossmann-like Domain"/>
    <property type="match status" value="1"/>
</dbReference>
<keyword evidence="3" id="KW-1185">Reference proteome</keyword>
<sequence length="122" mass="13310">MTVDQFSRVLVTGATGFIGAHVVDSLLARGVSVRAATRSKHKGELLRQARLQYASKLEIVEVQDLTQLGVFDNIMSDIDAVIHVASPFTYNTTDNEKELIIPAINRVKSIPSSPPPQTPALR</sequence>
<comment type="caution">
    <text evidence="2">The sequence shown here is derived from an EMBL/GenBank/DDBJ whole genome shotgun (WGS) entry which is preliminary data.</text>
</comment>
<gene>
    <name evidence="2" type="ORF">ATEIFO6365_0009013100</name>
</gene>
<dbReference type="OrthoDB" id="2735536at2759"/>
<dbReference type="SUPFAM" id="SSF51735">
    <property type="entry name" value="NAD(P)-binding Rossmann-fold domains"/>
    <property type="match status" value="1"/>
</dbReference>
<organism evidence="2 3">
    <name type="scientific">Aspergillus terreus</name>
    <dbReference type="NCBI Taxonomy" id="33178"/>
    <lineage>
        <taxon>Eukaryota</taxon>
        <taxon>Fungi</taxon>
        <taxon>Dikarya</taxon>
        <taxon>Ascomycota</taxon>
        <taxon>Pezizomycotina</taxon>
        <taxon>Eurotiomycetes</taxon>
        <taxon>Eurotiomycetidae</taxon>
        <taxon>Eurotiales</taxon>
        <taxon>Aspergillaceae</taxon>
        <taxon>Aspergillus</taxon>
        <taxon>Aspergillus subgen. Circumdati</taxon>
    </lineage>
</organism>
<dbReference type="InterPro" id="IPR001509">
    <property type="entry name" value="Epimerase_deHydtase"/>
</dbReference>
<dbReference type="GO" id="GO:0016853">
    <property type="term" value="F:isomerase activity"/>
    <property type="evidence" value="ECO:0007669"/>
    <property type="project" value="UniProtKB-KW"/>
</dbReference>